<dbReference type="RefSeq" id="WP_289726138.1">
    <property type="nucleotide sequence ID" value="NZ_JAUDUY010000014.1"/>
</dbReference>
<dbReference type="PIRSF" id="PIRSF036492">
    <property type="entry name" value="ALDH"/>
    <property type="match status" value="1"/>
</dbReference>
<organism evidence="9 10">
    <name type="scientific">Robiginitalea aurantiaca</name>
    <dbReference type="NCBI Taxonomy" id="3056915"/>
    <lineage>
        <taxon>Bacteria</taxon>
        <taxon>Pseudomonadati</taxon>
        <taxon>Bacteroidota</taxon>
        <taxon>Flavobacteriia</taxon>
        <taxon>Flavobacteriales</taxon>
        <taxon>Flavobacteriaceae</taxon>
        <taxon>Robiginitalea</taxon>
    </lineage>
</organism>
<evidence type="ECO:0000256" key="4">
    <source>
        <dbReference type="PIRNR" id="PIRNR036492"/>
    </source>
</evidence>
<evidence type="ECO:0000313" key="9">
    <source>
        <dbReference type="EMBL" id="MDM9632775.1"/>
    </source>
</evidence>
<dbReference type="Pfam" id="PF00171">
    <property type="entry name" value="Aldedh"/>
    <property type="match status" value="1"/>
</dbReference>
<evidence type="ECO:0000256" key="7">
    <source>
        <dbReference type="SAM" id="Coils"/>
    </source>
</evidence>
<dbReference type="InterPro" id="IPR012394">
    <property type="entry name" value="Aldehyde_DH_NAD(P)"/>
</dbReference>
<keyword evidence="2 4" id="KW-0560">Oxidoreductase</keyword>
<keyword evidence="10" id="KW-1185">Reference proteome</keyword>
<dbReference type="Gene3D" id="3.40.605.10">
    <property type="entry name" value="Aldehyde Dehydrogenase, Chain A, domain 1"/>
    <property type="match status" value="1"/>
</dbReference>
<sequence length="468" mass="51814">MTENPYSELFNSQMDRYVAVGRSTWKERLRKLRALKDALEHTYRQALREALHSDFGKPFLETDLAEIYPILSEIKHVERNLKEWMRPKKVGSTLTLIGSSSYIQYESKGVCLILSPWNYPVYLTFGPLVSAIAAGNCCILKPSEATPATSRVIQEIAGALFDPSEVVVVQGEVDTAKALLELPFHHIFFTGSPAVGKRIMEAASRHLSSVTLELGGKSPAFVDETASMGTTSKRLAWGKCLNAGQICVAPDYILVTEKAKDALVSELKKQLESFYPKGASESESYARIINKTHFRRLQNALNTAVSEGAEILYGGESNEESRFFEPTLIGNVPEDASLLQEEIFGPILPLVTVKDAGEAVKIINSKPRPLALYTFSKNKSAIRSLSENTRAGTACINHNVVHLSNNHLPFGGINNSGIGKAHGHYGFLAFSNERSTIRQYTPSSIDLLTPPYTDFKQRLVNATLRWFK</sequence>
<keyword evidence="3" id="KW-0520">NAD</keyword>
<dbReference type="InterPro" id="IPR016162">
    <property type="entry name" value="Ald_DH_N"/>
</dbReference>
<name>A0ABT7WIN6_9FLAO</name>
<dbReference type="Gene3D" id="3.40.309.10">
    <property type="entry name" value="Aldehyde Dehydrogenase, Chain A, domain 2"/>
    <property type="match status" value="1"/>
</dbReference>
<gene>
    <name evidence="9" type="ORF">QU605_14955</name>
</gene>
<evidence type="ECO:0000259" key="8">
    <source>
        <dbReference type="Pfam" id="PF00171"/>
    </source>
</evidence>
<feature type="domain" description="Aldehyde dehydrogenase" evidence="8">
    <location>
        <begin position="20"/>
        <end position="434"/>
    </location>
</feature>
<keyword evidence="7" id="KW-0175">Coiled coil</keyword>
<evidence type="ECO:0000256" key="1">
    <source>
        <dbReference type="ARBA" id="ARBA00009986"/>
    </source>
</evidence>
<dbReference type="PROSITE" id="PS00687">
    <property type="entry name" value="ALDEHYDE_DEHYDR_GLU"/>
    <property type="match status" value="1"/>
</dbReference>
<feature type="coiled-coil region" evidence="7">
    <location>
        <begin position="22"/>
        <end position="49"/>
    </location>
</feature>
<evidence type="ECO:0000256" key="2">
    <source>
        <dbReference type="ARBA" id="ARBA00023002"/>
    </source>
</evidence>
<dbReference type="PANTHER" id="PTHR43570">
    <property type="entry name" value="ALDEHYDE DEHYDROGENASE"/>
    <property type="match status" value="1"/>
</dbReference>
<accession>A0ABT7WIN6</accession>
<evidence type="ECO:0000256" key="3">
    <source>
        <dbReference type="ARBA" id="ARBA00023027"/>
    </source>
</evidence>
<comment type="similarity">
    <text evidence="1 4 6">Belongs to the aldehyde dehydrogenase family.</text>
</comment>
<dbReference type="InterPro" id="IPR016161">
    <property type="entry name" value="Ald_DH/histidinol_DH"/>
</dbReference>
<protein>
    <recommendedName>
        <fullName evidence="4">Aldehyde dehydrogenase</fullName>
    </recommendedName>
</protein>
<dbReference type="Proteomes" id="UP001174839">
    <property type="component" value="Unassembled WGS sequence"/>
</dbReference>
<dbReference type="InterPro" id="IPR015590">
    <property type="entry name" value="Aldehyde_DH_dom"/>
</dbReference>
<dbReference type="PANTHER" id="PTHR43570:SF20">
    <property type="entry name" value="ALDEHYDE DEHYDROGENASE ALDX-RELATED"/>
    <property type="match status" value="1"/>
</dbReference>
<feature type="active site" evidence="5">
    <location>
        <position position="213"/>
    </location>
</feature>
<dbReference type="SUPFAM" id="SSF53720">
    <property type="entry name" value="ALDH-like"/>
    <property type="match status" value="1"/>
</dbReference>
<dbReference type="InterPro" id="IPR016163">
    <property type="entry name" value="Ald_DH_C"/>
</dbReference>
<evidence type="ECO:0000256" key="5">
    <source>
        <dbReference type="PROSITE-ProRule" id="PRU10007"/>
    </source>
</evidence>
<evidence type="ECO:0000313" key="10">
    <source>
        <dbReference type="Proteomes" id="UP001174839"/>
    </source>
</evidence>
<evidence type="ECO:0000256" key="6">
    <source>
        <dbReference type="RuleBase" id="RU003345"/>
    </source>
</evidence>
<reference evidence="9" key="1">
    <citation type="submission" date="2023-06" db="EMBL/GenBank/DDBJ databases">
        <title>Robiginitalea aurantiacus sp. nov. and Algoriphagus sediminis sp. nov., isolated from coastal sediment.</title>
        <authorList>
            <person name="Zhou Z.Y."/>
            <person name="An J."/>
            <person name="Jia Y.W."/>
            <person name="Du Z.J."/>
        </authorList>
    </citation>
    <scope>NUCLEOTIDE SEQUENCE</scope>
    <source>
        <strain evidence="9">M39</strain>
    </source>
</reference>
<dbReference type="InterPro" id="IPR029510">
    <property type="entry name" value="Ald_DH_CS_GLU"/>
</dbReference>
<comment type="caution">
    <text evidence="9">The sequence shown here is derived from an EMBL/GenBank/DDBJ whole genome shotgun (WGS) entry which is preliminary data.</text>
</comment>
<proteinExistence type="inferred from homology"/>
<dbReference type="EMBL" id="JAUDUY010000014">
    <property type="protein sequence ID" value="MDM9632775.1"/>
    <property type="molecule type" value="Genomic_DNA"/>
</dbReference>